<evidence type="ECO:0000313" key="1">
    <source>
        <dbReference type="EMBL" id="KIQ70540.1"/>
    </source>
</evidence>
<name>A0A0D0NQJ0_9RHOB</name>
<keyword evidence="2" id="KW-1185">Reference proteome</keyword>
<reference evidence="1 2" key="1">
    <citation type="submission" date="2013-01" db="EMBL/GenBank/DDBJ databases">
        <authorList>
            <person name="Fiebig A."/>
            <person name="Goeker M."/>
            <person name="Klenk H.-P.P."/>
        </authorList>
    </citation>
    <scope>NUCLEOTIDE SEQUENCE [LARGE SCALE GENOMIC DNA]</scope>
    <source>
        <strain evidence="1 2">DSM 24838</strain>
    </source>
</reference>
<comment type="caution">
    <text evidence="1">The sequence shown here is derived from an EMBL/GenBank/DDBJ whole genome shotgun (WGS) entry which is preliminary data.</text>
</comment>
<organism evidence="1 2">
    <name type="scientific">Wenxinia marina DSM 24838</name>
    <dbReference type="NCBI Taxonomy" id="1123501"/>
    <lineage>
        <taxon>Bacteria</taxon>
        <taxon>Pseudomonadati</taxon>
        <taxon>Pseudomonadota</taxon>
        <taxon>Alphaproteobacteria</taxon>
        <taxon>Rhodobacterales</taxon>
        <taxon>Roseobacteraceae</taxon>
        <taxon>Wenxinia</taxon>
    </lineage>
</organism>
<sequence length="191" mass="21085">MTPALRQRLLAVARRHAGGEAEDVLQEALIVAHRVGRLTEQDVPWLAGVIRRQAAMGRRSAARRARREREWVGTLWHDQAEPGPPLPPLPPSLDRVARLALAGCTRAEIRWLLDLPDTALRQRLAALRLRLAGQPLPPQRAGAGGARRAELQAVLARRPTTRFASHDPDGHLFLVTPSRKTAARQHTGETS</sequence>
<dbReference type="eggNOG" id="COG1595">
    <property type="taxonomic scope" value="Bacteria"/>
</dbReference>
<protein>
    <submittedName>
        <fullName evidence="1">Sigma-70 region 2</fullName>
    </submittedName>
</protein>
<evidence type="ECO:0000313" key="2">
    <source>
        <dbReference type="Proteomes" id="UP000035100"/>
    </source>
</evidence>
<dbReference type="GO" id="GO:0006352">
    <property type="term" value="P:DNA-templated transcription initiation"/>
    <property type="evidence" value="ECO:0007669"/>
    <property type="project" value="InterPro"/>
</dbReference>
<accession>A0A0D0NQJ0</accession>
<dbReference type="PATRIC" id="fig|1123501.6.peg.983"/>
<gene>
    <name evidence="1" type="ORF">Wenmar_00916</name>
</gene>
<dbReference type="RefSeq" id="WP_018304282.1">
    <property type="nucleotide sequence ID" value="NZ_KB902312.1"/>
</dbReference>
<dbReference type="SUPFAM" id="SSF88946">
    <property type="entry name" value="Sigma2 domain of RNA polymerase sigma factors"/>
    <property type="match status" value="1"/>
</dbReference>
<dbReference type="GO" id="GO:0003700">
    <property type="term" value="F:DNA-binding transcription factor activity"/>
    <property type="evidence" value="ECO:0007669"/>
    <property type="project" value="InterPro"/>
</dbReference>
<dbReference type="EMBL" id="AONG01000005">
    <property type="protein sequence ID" value="KIQ70540.1"/>
    <property type="molecule type" value="Genomic_DNA"/>
</dbReference>
<dbReference type="STRING" id="1123501.Wenmar_00916"/>
<proteinExistence type="predicted"/>
<dbReference type="OrthoDB" id="1524900at2"/>
<dbReference type="InterPro" id="IPR013325">
    <property type="entry name" value="RNA_pol_sigma_r2"/>
</dbReference>
<dbReference type="AlphaFoldDB" id="A0A0D0NQJ0"/>
<dbReference type="Proteomes" id="UP000035100">
    <property type="component" value="Unassembled WGS sequence"/>
</dbReference>